<dbReference type="Proteomes" id="UP000823388">
    <property type="component" value="Chromosome 2K"/>
</dbReference>
<name>A0A8T0WDN8_PANVG</name>
<evidence type="ECO:0000313" key="1">
    <source>
        <dbReference type="EMBL" id="KAG2643454.1"/>
    </source>
</evidence>
<dbReference type="AlphaFoldDB" id="A0A8T0WDN8"/>
<protein>
    <submittedName>
        <fullName evidence="1">Uncharacterized protein</fullName>
    </submittedName>
</protein>
<keyword evidence="2" id="KW-1185">Reference proteome</keyword>
<reference evidence="1" key="1">
    <citation type="submission" date="2020-05" db="EMBL/GenBank/DDBJ databases">
        <title>WGS assembly of Panicum virgatum.</title>
        <authorList>
            <person name="Lovell J.T."/>
            <person name="Jenkins J."/>
            <person name="Shu S."/>
            <person name="Juenger T.E."/>
            <person name="Schmutz J."/>
        </authorList>
    </citation>
    <scope>NUCLEOTIDE SEQUENCE</scope>
    <source>
        <strain evidence="1">AP13</strain>
    </source>
</reference>
<accession>A0A8T0WDN8</accession>
<organism evidence="1 2">
    <name type="scientific">Panicum virgatum</name>
    <name type="common">Blackwell switchgrass</name>
    <dbReference type="NCBI Taxonomy" id="38727"/>
    <lineage>
        <taxon>Eukaryota</taxon>
        <taxon>Viridiplantae</taxon>
        <taxon>Streptophyta</taxon>
        <taxon>Embryophyta</taxon>
        <taxon>Tracheophyta</taxon>
        <taxon>Spermatophyta</taxon>
        <taxon>Magnoliopsida</taxon>
        <taxon>Liliopsida</taxon>
        <taxon>Poales</taxon>
        <taxon>Poaceae</taxon>
        <taxon>PACMAD clade</taxon>
        <taxon>Panicoideae</taxon>
        <taxon>Panicodae</taxon>
        <taxon>Paniceae</taxon>
        <taxon>Panicinae</taxon>
        <taxon>Panicum</taxon>
        <taxon>Panicum sect. Hiantes</taxon>
    </lineage>
</organism>
<dbReference type="EMBL" id="CM029039">
    <property type="protein sequence ID" value="KAG2643454.1"/>
    <property type="molecule type" value="Genomic_DNA"/>
</dbReference>
<comment type="caution">
    <text evidence="1">The sequence shown here is derived from an EMBL/GenBank/DDBJ whole genome shotgun (WGS) entry which is preliminary data.</text>
</comment>
<proteinExistence type="predicted"/>
<sequence>MTPPFRKSRDRSVLPSSSILLRPAFRYQEALHRHLPMLQKERREGNAKQPLCVAWRKSSRGFKGHAGRRFVRGQSWPGIDRFLIFFSTSRIISST</sequence>
<gene>
    <name evidence="1" type="ORF">PVAP13_2KG335504</name>
</gene>
<evidence type="ECO:0000313" key="2">
    <source>
        <dbReference type="Proteomes" id="UP000823388"/>
    </source>
</evidence>